<protein>
    <submittedName>
        <fullName evidence="12">Uncharacterized protein</fullName>
    </submittedName>
</protein>
<dbReference type="InterPro" id="IPR000571">
    <property type="entry name" value="Znf_CCCH"/>
</dbReference>
<evidence type="ECO:0000313" key="12">
    <source>
        <dbReference type="EMBL" id="KAJ8920624.1"/>
    </source>
</evidence>
<dbReference type="InterPro" id="IPR009145">
    <property type="entry name" value="U2AF_small"/>
</dbReference>
<dbReference type="GO" id="GO:0003723">
    <property type="term" value="F:RNA binding"/>
    <property type="evidence" value="ECO:0007669"/>
    <property type="project" value="UniProtKB-UniRule"/>
</dbReference>
<feature type="coiled-coil region" evidence="8">
    <location>
        <begin position="77"/>
        <end position="140"/>
    </location>
</feature>
<dbReference type="PRINTS" id="PR01848">
    <property type="entry name" value="U2AUXFACTOR"/>
</dbReference>
<name>A0AAV8W2T4_9CUCU</name>
<evidence type="ECO:0000256" key="2">
    <source>
        <dbReference type="ARBA" id="ARBA00022737"/>
    </source>
</evidence>
<dbReference type="Proteomes" id="UP001159042">
    <property type="component" value="Unassembled WGS sequence"/>
</dbReference>
<feature type="region of interest" description="Disordered" evidence="9">
    <location>
        <begin position="354"/>
        <end position="381"/>
    </location>
</feature>
<feature type="coiled-coil region" evidence="8">
    <location>
        <begin position="12"/>
        <end position="39"/>
    </location>
</feature>
<comment type="caution">
    <text evidence="12">The sequence shown here is derived from an EMBL/GenBank/DDBJ whole genome shotgun (WGS) entry which is preliminary data.</text>
</comment>
<evidence type="ECO:0000256" key="4">
    <source>
        <dbReference type="ARBA" id="ARBA00022833"/>
    </source>
</evidence>
<evidence type="ECO:0000256" key="9">
    <source>
        <dbReference type="SAM" id="MobiDB-lite"/>
    </source>
</evidence>
<reference evidence="12 13" key="1">
    <citation type="journal article" date="2023" name="Insect Mol. Biol.">
        <title>Genome sequencing provides insights into the evolution of gene families encoding plant cell wall-degrading enzymes in longhorned beetles.</title>
        <authorList>
            <person name="Shin N.R."/>
            <person name="Okamura Y."/>
            <person name="Kirsch R."/>
            <person name="Pauchet Y."/>
        </authorList>
    </citation>
    <scope>NUCLEOTIDE SEQUENCE [LARGE SCALE GENOMIC DNA]</scope>
    <source>
        <strain evidence="12">EAD_L_NR</strain>
    </source>
</reference>
<dbReference type="SMART" id="SM00361">
    <property type="entry name" value="RRM_1"/>
    <property type="match status" value="1"/>
</dbReference>
<feature type="domain" description="C3H1-type" evidence="11">
    <location>
        <begin position="162"/>
        <end position="190"/>
    </location>
</feature>
<evidence type="ECO:0000259" key="10">
    <source>
        <dbReference type="PROSITE" id="PS50102"/>
    </source>
</evidence>
<evidence type="ECO:0000256" key="7">
    <source>
        <dbReference type="PROSITE-ProRule" id="PRU00723"/>
    </source>
</evidence>
<dbReference type="GO" id="GO:0089701">
    <property type="term" value="C:U2AF complex"/>
    <property type="evidence" value="ECO:0007669"/>
    <property type="project" value="InterPro"/>
</dbReference>
<dbReference type="InterPro" id="IPR003954">
    <property type="entry name" value="RRM_euk-type"/>
</dbReference>
<feature type="domain" description="RRM" evidence="10">
    <location>
        <begin position="194"/>
        <end position="299"/>
    </location>
</feature>
<dbReference type="InterPro" id="IPR000504">
    <property type="entry name" value="RRM_dom"/>
</dbReference>
<dbReference type="InterPro" id="IPR012677">
    <property type="entry name" value="Nucleotide-bd_a/b_plait_sf"/>
</dbReference>
<evidence type="ECO:0000256" key="1">
    <source>
        <dbReference type="ARBA" id="ARBA00022723"/>
    </source>
</evidence>
<dbReference type="PANTHER" id="PTHR12620">
    <property type="entry name" value="U2 SNRNP AUXILIARY FACTOR, SMALL SUBUNIT"/>
    <property type="match status" value="1"/>
</dbReference>
<accession>A0AAV8W2T4</accession>
<dbReference type="GO" id="GO:0000398">
    <property type="term" value="P:mRNA splicing, via spliceosome"/>
    <property type="evidence" value="ECO:0007669"/>
    <property type="project" value="InterPro"/>
</dbReference>
<dbReference type="SUPFAM" id="SSF54928">
    <property type="entry name" value="RNA-binding domain, RBD"/>
    <property type="match status" value="1"/>
</dbReference>
<keyword evidence="3 7" id="KW-0863">Zinc-finger</keyword>
<evidence type="ECO:0000256" key="5">
    <source>
        <dbReference type="ARBA" id="ARBA00022884"/>
    </source>
</evidence>
<evidence type="ECO:0000256" key="6">
    <source>
        <dbReference type="PROSITE-ProRule" id="PRU00176"/>
    </source>
</evidence>
<sequence>MGKHSEWRKLAKKARRKRIRQAKAKLRDLLEEEERAKREKSPNYKIWLEQQERIEEFQAREEARLAVERDLQWRKAEEEAQKQWQELQKKLAAAKEERLRQNEKIILEWEQEQKRQKELKEQKEKEAQERLRQQEILDEEVNDFLVNGGYTPEHLKTKFETNPNKPLCPFFQKTSTCRFYDVCSRNHVRPGISRILLVTNFYSHYSLEANENEHGSDSSLEFEQYETYDHYKEFFYDVVPELETFGGIKLFKTCCNHEPHLRGNVYIEYFSTRSALKCFKSLNGRWYGGKQLNVEFCNIDSWRTAICEMEHQKGGTGDGLNLQNRYQRTTIVMKGMTVVVERLKSVVTGQGREINLTDKDIPKSGKKNIPNQDPEHRKEDHGPEVQIDEAVQEVPQGDLINHEDYNIYLFPLYG</sequence>
<dbReference type="AlphaFoldDB" id="A0AAV8W2T4"/>
<dbReference type="Gene3D" id="3.30.70.330">
    <property type="match status" value="1"/>
</dbReference>
<evidence type="ECO:0000313" key="13">
    <source>
        <dbReference type="Proteomes" id="UP001159042"/>
    </source>
</evidence>
<keyword evidence="13" id="KW-1185">Reference proteome</keyword>
<dbReference type="InterPro" id="IPR035979">
    <property type="entry name" value="RBD_domain_sf"/>
</dbReference>
<gene>
    <name evidence="12" type="ORF">NQ315_004763</name>
</gene>
<organism evidence="12 13">
    <name type="scientific">Exocentrus adspersus</name>
    <dbReference type="NCBI Taxonomy" id="1586481"/>
    <lineage>
        <taxon>Eukaryota</taxon>
        <taxon>Metazoa</taxon>
        <taxon>Ecdysozoa</taxon>
        <taxon>Arthropoda</taxon>
        <taxon>Hexapoda</taxon>
        <taxon>Insecta</taxon>
        <taxon>Pterygota</taxon>
        <taxon>Neoptera</taxon>
        <taxon>Endopterygota</taxon>
        <taxon>Coleoptera</taxon>
        <taxon>Polyphaga</taxon>
        <taxon>Cucujiformia</taxon>
        <taxon>Chrysomeloidea</taxon>
        <taxon>Cerambycidae</taxon>
        <taxon>Lamiinae</taxon>
        <taxon>Acanthocinini</taxon>
        <taxon>Exocentrus</taxon>
    </lineage>
</organism>
<dbReference type="GO" id="GO:0008270">
    <property type="term" value="F:zinc ion binding"/>
    <property type="evidence" value="ECO:0007669"/>
    <property type="project" value="UniProtKB-KW"/>
</dbReference>
<keyword evidence="5 6" id="KW-0694">RNA-binding</keyword>
<evidence type="ECO:0000259" key="11">
    <source>
        <dbReference type="PROSITE" id="PS50103"/>
    </source>
</evidence>
<feature type="zinc finger region" description="C3H1-type" evidence="7">
    <location>
        <begin position="162"/>
        <end position="190"/>
    </location>
</feature>
<dbReference type="PROSITE" id="PS50103">
    <property type="entry name" value="ZF_C3H1"/>
    <property type="match status" value="1"/>
</dbReference>
<keyword evidence="8" id="KW-0175">Coiled coil</keyword>
<keyword evidence="1 7" id="KW-0479">Metal-binding</keyword>
<evidence type="ECO:0000256" key="3">
    <source>
        <dbReference type="ARBA" id="ARBA00022771"/>
    </source>
</evidence>
<dbReference type="PROSITE" id="PS50102">
    <property type="entry name" value="RRM"/>
    <property type="match status" value="1"/>
</dbReference>
<evidence type="ECO:0000256" key="8">
    <source>
        <dbReference type="SAM" id="Coils"/>
    </source>
</evidence>
<keyword evidence="4 7" id="KW-0862">Zinc</keyword>
<keyword evidence="2" id="KW-0677">Repeat</keyword>
<dbReference type="EMBL" id="JANEYG010000013">
    <property type="protein sequence ID" value="KAJ8920624.1"/>
    <property type="molecule type" value="Genomic_DNA"/>
</dbReference>
<proteinExistence type="predicted"/>